<comment type="caution">
    <text evidence="2">The sequence shown here is derived from an EMBL/GenBank/DDBJ whole genome shotgun (WGS) entry which is preliminary data.</text>
</comment>
<accession>A0A0D0NIQ2</accession>
<dbReference type="STRING" id="1123501.Wenmar_03195"/>
<dbReference type="eggNOG" id="ENOG502Z8NH">
    <property type="taxonomic scope" value="Bacteria"/>
</dbReference>
<sequence>MVGSSKILTVSYGTFSCTLEGFEDSFSTMKAIAEYFRDLAADDRYFGAEPPTPDAEMLARIAEREVSRRVEARSDSRGIVLSALAPAAAPPAPAAEEPTPEPAAPAAADDLPPPAHAGAADQEEPSAGAAVGEDTSPLLAAAAPAEAPAPAAPAPAASAPGTTATAAPAMPPLADDDSVAAKLRRIRAVVGRNAAPAAPVAAEDGGEDAPMVGFASMDDEGSFPEADFSAPDSDVLDGDRARDVADDTADTAAAEDDIAAADAAAIEDPASEDRDADAGKDAGESLPEAVEAEAFENEAAFQDDAADAPDQPGMADPAGTEPEDDTAGLVDLSAYVAGTYDASEAEEGDLPVVGAAGEDTASEPAGEDDDEAAPATYADADADLADAAEEEVDDLLALDADDDEPVRARVIRMSRSDFEAAIARVRTPDTGDDEAENAFAEAAQDDEDDDGNAEEAFDDAAFDPDRLASEDYAAGTLSDEDEAELMSELAALEAGTDEDDAAGFWDEAVLTDDDLAGRDRAATETVDSSTVAAPNDHAGTDLAAADDDDDDDDDEIERTLAAALAEDRTGTDEPFGIEPAPDRESELPANALSAGDEAEAVHAETAAGAEDADRDDRAWLDSDDEDDGLASAGEAARHDEARVAPRHDDEDADADAPAAVDDAARSRLQREPEDDEDSISRLMSRAEGELSAPEARSRREAMTGLKAAVAAAEADRQLGDGKRHTDEAAFRDDLRQVVRPRRPEAGAEHRSERPRPAPLKLVASQRVDLPEPNADARPVQPVRPRRVTLDDVADSAPAAPAPKADTGFAQFASEMGAHDLPDLLEAAAAYTSFVEKAPDFSRPQLVNKVREMATGEFSREDELRSFGTLLRQGRIAKVRNGRFAVTEATRFHPERAAG</sequence>
<keyword evidence="3" id="KW-1185">Reference proteome</keyword>
<feature type="region of interest" description="Disordered" evidence="1">
    <location>
        <begin position="193"/>
        <end position="399"/>
    </location>
</feature>
<evidence type="ECO:0000313" key="3">
    <source>
        <dbReference type="Proteomes" id="UP000035100"/>
    </source>
</evidence>
<feature type="compositionally biased region" description="Low complexity" evidence="1">
    <location>
        <begin position="104"/>
        <end position="120"/>
    </location>
</feature>
<dbReference type="RefSeq" id="WP_018302305.1">
    <property type="nucleotide sequence ID" value="NZ_KB902283.1"/>
</dbReference>
<feature type="compositionally biased region" description="Acidic residues" evidence="1">
    <location>
        <begin position="443"/>
        <end position="462"/>
    </location>
</feature>
<feature type="compositionally biased region" description="Acidic residues" evidence="1">
    <location>
        <begin position="544"/>
        <end position="556"/>
    </location>
</feature>
<evidence type="ECO:0008006" key="4">
    <source>
        <dbReference type="Google" id="ProtNLM"/>
    </source>
</evidence>
<feature type="region of interest" description="Disordered" evidence="1">
    <location>
        <begin position="423"/>
        <end position="481"/>
    </location>
</feature>
<feature type="compositionally biased region" description="Acidic residues" evidence="1">
    <location>
        <begin position="380"/>
        <end position="399"/>
    </location>
</feature>
<proteinExistence type="predicted"/>
<gene>
    <name evidence="2" type="ORF">Wenmar_03195</name>
</gene>
<dbReference type="AlphaFoldDB" id="A0A0D0NIQ2"/>
<feature type="compositionally biased region" description="Low complexity" evidence="1">
    <location>
        <begin position="297"/>
        <end position="318"/>
    </location>
</feature>
<feature type="compositionally biased region" description="Low complexity" evidence="1">
    <location>
        <begin position="794"/>
        <end position="804"/>
    </location>
</feature>
<dbReference type="Proteomes" id="UP000035100">
    <property type="component" value="Unassembled WGS sequence"/>
</dbReference>
<feature type="compositionally biased region" description="Basic and acidic residues" evidence="1">
    <location>
        <begin position="713"/>
        <end position="755"/>
    </location>
</feature>
<feature type="compositionally biased region" description="Basic and acidic residues" evidence="1">
    <location>
        <begin position="635"/>
        <end position="649"/>
    </location>
</feature>
<feature type="compositionally biased region" description="Low complexity" evidence="1">
    <location>
        <begin position="193"/>
        <end position="203"/>
    </location>
</feature>
<feature type="compositionally biased region" description="Basic and acidic residues" evidence="1">
    <location>
        <begin position="662"/>
        <end position="671"/>
    </location>
</feature>
<evidence type="ECO:0000256" key="1">
    <source>
        <dbReference type="SAM" id="MobiDB-lite"/>
    </source>
</evidence>
<feature type="compositionally biased region" description="Low complexity" evidence="1">
    <location>
        <begin position="137"/>
        <end position="168"/>
    </location>
</feature>
<dbReference type="PROSITE" id="PS51257">
    <property type="entry name" value="PROKAR_LIPOPROTEIN"/>
    <property type="match status" value="1"/>
</dbReference>
<reference evidence="2 3" key="1">
    <citation type="submission" date="2013-01" db="EMBL/GenBank/DDBJ databases">
        <authorList>
            <person name="Fiebig A."/>
            <person name="Goeker M."/>
            <person name="Klenk H.-P.P."/>
        </authorList>
    </citation>
    <scope>NUCLEOTIDE SEQUENCE [LARGE SCALE GENOMIC DNA]</scope>
    <source>
        <strain evidence="2 3">DSM 24838</strain>
    </source>
</reference>
<dbReference type="PATRIC" id="fig|1123501.6.peg.3316"/>
<feature type="compositionally biased region" description="Acidic residues" evidence="1">
    <location>
        <begin position="246"/>
        <end position="259"/>
    </location>
</feature>
<dbReference type="OrthoDB" id="7798282at2"/>
<evidence type="ECO:0000313" key="2">
    <source>
        <dbReference type="EMBL" id="KIQ68185.1"/>
    </source>
</evidence>
<protein>
    <recommendedName>
        <fullName evidence="4">Lipoprotein</fullName>
    </recommendedName>
</protein>
<organism evidence="2 3">
    <name type="scientific">Wenxinia marina DSM 24838</name>
    <dbReference type="NCBI Taxonomy" id="1123501"/>
    <lineage>
        <taxon>Bacteria</taxon>
        <taxon>Pseudomonadati</taxon>
        <taxon>Pseudomonadota</taxon>
        <taxon>Alphaproteobacteria</taxon>
        <taxon>Rhodobacterales</taxon>
        <taxon>Roseobacteraceae</taxon>
        <taxon>Wenxinia</taxon>
    </lineage>
</organism>
<feature type="region of interest" description="Disordered" evidence="1">
    <location>
        <begin position="86"/>
        <end position="174"/>
    </location>
</feature>
<feature type="compositionally biased region" description="Basic and acidic residues" evidence="1">
    <location>
        <begin position="271"/>
        <end position="283"/>
    </location>
</feature>
<feature type="region of interest" description="Disordered" evidence="1">
    <location>
        <begin position="511"/>
        <end position="804"/>
    </location>
</feature>
<name>A0A0D0NIQ2_9RHOB</name>
<dbReference type="EMBL" id="AONG01000016">
    <property type="protein sequence ID" value="KIQ68185.1"/>
    <property type="molecule type" value="Genomic_DNA"/>
</dbReference>